<evidence type="ECO:0000313" key="7">
    <source>
        <dbReference type="Proteomes" id="UP000236990"/>
    </source>
</evidence>
<dbReference type="GO" id="GO:0015833">
    <property type="term" value="P:peptide transport"/>
    <property type="evidence" value="ECO:0007669"/>
    <property type="project" value="TreeGrafter"/>
</dbReference>
<dbReference type="PANTHER" id="PTHR30290:SF10">
    <property type="entry name" value="PERIPLASMIC OLIGOPEPTIDE-BINDING PROTEIN-RELATED"/>
    <property type="match status" value="1"/>
</dbReference>
<dbReference type="Gene3D" id="3.40.190.10">
    <property type="entry name" value="Periplasmic binding protein-like II"/>
    <property type="match status" value="1"/>
</dbReference>
<evidence type="ECO:0000256" key="3">
    <source>
        <dbReference type="ARBA" id="ARBA00022448"/>
    </source>
</evidence>
<dbReference type="GO" id="GO:1904680">
    <property type="term" value="F:peptide transmembrane transporter activity"/>
    <property type="evidence" value="ECO:0007669"/>
    <property type="project" value="TreeGrafter"/>
</dbReference>
<organism evidence="6 7">
    <name type="scientific">Lactiplantibacillus plantarum subsp. plantarum</name>
    <dbReference type="NCBI Taxonomy" id="337330"/>
    <lineage>
        <taxon>Bacteria</taxon>
        <taxon>Bacillati</taxon>
        <taxon>Bacillota</taxon>
        <taxon>Bacilli</taxon>
        <taxon>Lactobacillales</taxon>
        <taxon>Lactobacillaceae</taxon>
        <taxon>Lactiplantibacillus</taxon>
    </lineage>
</organism>
<protein>
    <submittedName>
        <fullName evidence="6">Oligopeptide-binding protein AliA</fullName>
    </submittedName>
</protein>
<comment type="similarity">
    <text evidence="2">Belongs to the bacterial solute-binding protein 5 family.</text>
</comment>
<dbReference type="Gene3D" id="3.90.76.10">
    <property type="entry name" value="Dipeptide-binding Protein, Domain 1"/>
    <property type="match status" value="1"/>
</dbReference>
<proteinExistence type="inferred from homology"/>
<feature type="domain" description="Solute-binding protein family 5" evidence="5">
    <location>
        <begin position="115"/>
        <end position="553"/>
    </location>
</feature>
<dbReference type="InterPro" id="IPR039424">
    <property type="entry name" value="SBP_5"/>
</dbReference>
<dbReference type="InterPro" id="IPR000914">
    <property type="entry name" value="SBP_5_dom"/>
</dbReference>
<reference evidence="6 7" key="1">
    <citation type="submission" date="2017-06" db="EMBL/GenBank/DDBJ databases">
        <title>Genome sequence of Lactobacillus plantarum subsp. plantarum strain SRCM101258.</title>
        <authorList>
            <person name="Cho S.H."/>
        </authorList>
    </citation>
    <scope>NUCLEOTIDE SEQUENCE [LARGE SCALE GENOMIC DNA]</scope>
    <source>
        <strain evidence="6 7">SRCM101258</strain>
    </source>
</reference>
<dbReference type="GO" id="GO:0030313">
    <property type="term" value="C:cell envelope"/>
    <property type="evidence" value="ECO:0007669"/>
    <property type="project" value="UniProtKB-SubCell"/>
</dbReference>
<evidence type="ECO:0000256" key="2">
    <source>
        <dbReference type="ARBA" id="ARBA00005695"/>
    </source>
</evidence>
<sequence>MKIMRKHLEIKALTAYDCGTYFYLVSTNDYTKGGDTMGAKKGWLAATFFAGTLLLAGCGSSKASNQKQVKTDHFNYVYVQDPDNFDYTVSAKQNNTDVVSNFEDGLLERNPYGQLTGDLAKSWSVSKDGKTYTYHLRSGVKWVDSEGNTHGTVKAQDFVTGLKHAVAAKSEQLYVVQNSIKGLNAYATGKTKDFSTVGVKALNATTVQYRLNKPETYWNSKLTYGVMYPINAQFLKQKGADFGKVTADGILYNGPYVLANFTSKSVLKYKANPGYWDKSHVYLKAVTLTFDDGSNPDGLYKSFEKGNYTYARVYPGSAGYKTVLKQNKNNVLWTSQDSSVYNFTFNLNRQSYNDTAKKTDQQKADTRKAILNQNFRLAVQFAFNKADYNAQVNGKIGANKGLRNELTPPSFVSIGGKDYGTQLQEDMQNTGFSDIKLADGQDGTYQPTKAKQYFVKAKAELKDQGVSGPIHLDLPVDEKSSLLLNQAKSFKKSVESTLGKQNVIIDLQLLSDDKYNAATFNATTGKTSDFDISNGSGWTPDYDDPSTYLEIYNPVSGANLHTLGLDPTATAGGSASNAAAIKAVDFDQYSKLLAKAEAINTDTAARYKAFAKAEAWLLNSGIVIPTNSGGAGAIVSRIEPLSGPYAPSGLGAGRYKFLKVRENAVTTSEAKKARAEWLAKRKQIAEDMPTN</sequence>
<evidence type="ECO:0000259" key="5">
    <source>
        <dbReference type="Pfam" id="PF00496"/>
    </source>
</evidence>
<comment type="caution">
    <text evidence="6">The sequence shown here is derived from an EMBL/GenBank/DDBJ whole genome shotgun (WGS) entry which is preliminary data.</text>
</comment>
<evidence type="ECO:0000256" key="1">
    <source>
        <dbReference type="ARBA" id="ARBA00004196"/>
    </source>
</evidence>
<keyword evidence="3" id="KW-0813">Transport</keyword>
<evidence type="ECO:0000313" key="6">
    <source>
        <dbReference type="EMBL" id="POD82131.1"/>
    </source>
</evidence>
<dbReference type="Gene3D" id="3.10.105.10">
    <property type="entry name" value="Dipeptide-binding Protein, Domain 3"/>
    <property type="match status" value="1"/>
</dbReference>
<dbReference type="Pfam" id="PF00496">
    <property type="entry name" value="SBP_bac_5"/>
    <property type="match status" value="1"/>
</dbReference>
<evidence type="ECO:0000256" key="4">
    <source>
        <dbReference type="ARBA" id="ARBA00022729"/>
    </source>
</evidence>
<comment type="subcellular location">
    <subcellularLocation>
        <location evidence="1">Cell envelope</location>
    </subcellularLocation>
</comment>
<dbReference type="EMBL" id="NKCZ01000123">
    <property type="protein sequence ID" value="POD82131.1"/>
    <property type="molecule type" value="Genomic_DNA"/>
</dbReference>
<gene>
    <name evidence="6" type="ORF">S101258_02833</name>
</gene>
<dbReference type="AlphaFoldDB" id="A0A2S3U264"/>
<dbReference type="CDD" id="cd08504">
    <property type="entry name" value="PBP2_OppA"/>
    <property type="match status" value="1"/>
</dbReference>
<keyword evidence="4" id="KW-0732">Signal</keyword>
<name>A0A2S3U264_LACPN</name>
<dbReference type="SUPFAM" id="SSF53850">
    <property type="entry name" value="Periplasmic binding protein-like II"/>
    <property type="match status" value="1"/>
</dbReference>
<dbReference type="Proteomes" id="UP000236990">
    <property type="component" value="Unassembled WGS sequence"/>
</dbReference>
<dbReference type="PANTHER" id="PTHR30290">
    <property type="entry name" value="PERIPLASMIC BINDING COMPONENT OF ABC TRANSPORTER"/>
    <property type="match status" value="1"/>
</dbReference>
<accession>A0A2S3U264</accession>